<accession>A0A2X2SQA6</accession>
<protein>
    <submittedName>
        <fullName evidence="1">Uncharacterized protein</fullName>
    </submittedName>
</protein>
<dbReference type="AlphaFoldDB" id="A0A2X2SQA6"/>
<name>A0A2X2SQA6_CAPOC</name>
<evidence type="ECO:0000313" key="1">
    <source>
        <dbReference type="EMBL" id="SQA94428.1"/>
    </source>
</evidence>
<sequence>MKSLKILIITSAKYKKEYQVSKFWLARTCKL</sequence>
<dbReference type="EMBL" id="UARG01000033">
    <property type="protein sequence ID" value="SQA94428.1"/>
    <property type="molecule type" value="Genomic_DNA"/>
</dbReference>
<organism evidence="1 2">
    <name type="scientific">Capnocytophaga ochracea</name>
    <dbReference type="NCBI Taxonomy" id="1018"/>
    <lineage>
        <taxon>Bacteria</taxon>
        <taxon>Pseudomonadati</taxon>
        <taxon>Bacteroidota</taxon>
        <taxon>Flavobacteriia</taxon>
        <taxon>Flavobacteriales</taxon>
        <taxon>Flavobacteriaceae</taxon>
        <taxon>Capnocytophaga</taxon>
    </lineage>
</organism>
<gene>
    <name evidence="1" type="ORF">NCTC11546_02598</name>
</gene>
<reference evidence="1 2" key="1">
    <citation type="submission" date="2018-06" db="EMBL/GenBank/DDBJ databases">
        <authorList>
            <consortium name="Pathogen Informatics"/>
            <person name="Doyle S."/>
        </authorList>
    </citation>
    <scope>NUCLEOTIDE SEQUENCE [LARGE SCALE GENOMIC DNA]</scope>
    <source>
        <strain evidence="1 2">NCTC11546</strain>
    </source>
</reference>
<dbReference type="Proteomes" id="UP000249891">
    <property type="component" value="Unassembled WGS sequence"/>
</dbReference>
<evidence type="ECO:0000313" key="2">
    <source>
        <dbReference type="Proteomes" id="UP000249891"/>
    </source>
</evidence>
<proteinExistence type="predicted"/>